<gene>
    <name evidence="1" type="ORF">QR98_0040430</name>
</gene>
<comment type="caution">
    <text evidence="1">The sequence shown here is derived from an EMBL/GenBank/DDBJ whole genome shotgun (WGS) entry which is preliminary data.</text>
</comment>
<dbReference type="VEuPathDB" id="VectorBase:SSCA001247"/>
<sequence>MVEKEEEEGRNTHIHIKICSIQNEEDLSLAFIDPRNRPYLAIWLKHLTAKMIIEMLKLFFIIIIIIII</sequence>
<proteinExistence type="predicted"/>
<dbReference type="AlphaFoldDB" id="A0A132A3K4"/>
<dbReference type="EMBL" id="JXLN01010367">
    <property type="protein sequence ID" value="KPM05578.1"/>
    <property type="molecule type" value="Genomic_DNA"/>
</dbReference>
<evidence type="ECO:0000313" key="2">
    <source>
        <dbReference type="Proteomes" id="UP000616769"/>
    </source>
</evidence>
<dbReference type="Proteomes" id="UP000616769">
    <property type="component" value="Unassembled WGS sequence"/>
</dbReference>
<evidence type="ECO:0000313" key="1">
    <source>
        <dbReference type="EMBL" id="KPM05578.1"/>
    </source>
</evidence>
<organism evidence="1 2">
    <name type="scientific">Sarcoptes scabiei</name>
    <name type="common">Itch mite</name>
    <name type="synonym">Acarus scabiei</name>
    <dbReference type="NCBI Taxonomy" id="52283"/>
    <lineage>
        <taxon>Eukaryota</taxon>
        <taxon>Metazoa</taxon>
        <taxon>Ecdysozoa</taxon>
        <taxon>Arthropoda</taxon>
        <taxon>Chelicerata</taxon>
        <taxon>Arachnida</taxon>
        <taxon>Acari</taxon>
        <taxon>Acariformes</taxon>
        <taxon>Sarcoptiformes</taxon>
        <taxon>Astigmata</taxon>
        <taxon>Psoroptidia</taxon>
        <taxon>Sarcoptoidea</taxon>
        <taxon>Sarcoptidae</taxon>
        <taxon>Sarcoptinae</taxon>
        <taxon>Sarcoptes</taxon>
    </lineage>
</organism>
<name>A0A132A3K4_SARSC</name>
<protein>
    <submittedName>
        <fullName evidence="1">Uncharacterized protein</fullName>
    </submittedName>
</protein>
<reference evidence="1 2" key="1">
    <citation type="journal article" date="2015" name="Parasit. Vectors">
        <title>Draft genome of the scabies mite.</title>
        <authorList>
            <person name="Rider S.D.Jr."/>
            <person name="Morgan M.S."/>
            <person name="Arlian L.G."/>
        </authorList>
    </citation>
    <scope>NUCLEOTIDE SEQUENCE [LARGE SCALE GENOMIC DNA]</scope>
    <source>
        <strain evidence="1">Arlian Lab</strain>
    </source>
</reference>
<accession>A0A132A3K4</accession>